<dbReference type="Proteomes" id="UP000475862">
    <property type="component" value="Unassembled WGS sequence"/>
</dbReference>
<keyword evidence="1" id="KW-0863">Zinc-finger</keyword>
<dbReference type="SMART" id="SM00868">
    <property type="entry name" value="zf-AD"/>
    <property type="match status" value="1"/>
</dbReference>
<sequence>MDNDVYKCWLCLRMYHDKEVIIDLSSEEAKNEQITHKILSALSILITDHDPTPKYICRVCYGQVEVTFRFATTCRINNLKHMENVTNDMLKTEYKKFMRLPVHFLFNKYQFDVKGLFDTVTSYLNDNNEDLSSTQNVDQYIGLNNHNSITNQLNIENDNPVGNGIPEISPVLEVNEPQINPNNVNHTAETGINKNVQINKQFPIGCRNNVTKRMKYPILSKPLPLLKINNISGGTNIVHNLSAAARKNQSTVNSLTNDKNTIDNHSYSVLSKVNGTTTDNEVICLDDDDDEDNNNNDNQEILLNEWLKPGRTQANSSTHKTYQRTNKKKPIKIIPVKRKIISLSDNVQSTNTVHSLNIPCEEMTITPDLEFSTSNLGSSLNGEEEYFEAPPQINNVSTVPSRVLPDTGFHFLFKPNETVDLTKDLTKKKDNAAETTVVLTKKKDNAAETTVVLTKKKDNAAETTVVLTKKKDNAAEPTVVLTKKKDNAAETTVVLTKKKDNAAETTVVLTKKKDNAAETTVVLTKKKDNAAETTVDLTNKEDNSPPKKKSSGRKRKNLDTKKSVVPKKQALKTSIIQHNQKAKIQLPTSVADTQMIERSNTSLIKPRPKRASAAVASSSEIKNIQKLGKHVEGTLNYWHVPLTQFEIALYRCPICNLISTSTKSRQRHEISKHSSLLNSVHKPAVNSAPSTTNAASTQQLYLFNYLQLCLVKKDEPGIINQLAKRHHLLKALKILGPKTFGSFKCNYCRYETNLMFVLWAHMSSNHLKCNVEKKSSLHCFLCSRTVSKRTTLLKHVEKCSKETSDTISSSNQFTCVHCSVVFDSLIKLEDHTWKHNKVINIHITYDTYIYIYIYIYINILSYMYMYILKIFPKLLIILDSTKVICLKFKFNYKGNTV</sequence>
<evidence type="ECO:0000256" key="1">
    <source>
        <dbReference type="PROSITE-ProRule" id="PRU01263"/>
    </source>
</evidence>
<evidence type="ECO:0000256" key="2">
    <source>
        <dbReference type="SAM" id="MobiDB-lite"/>
    </source>
</evidence>
<evidence type="ECO:0000256" key="3">
    <source>
        <dbReference type="SAM" id="Phobius"/>
    </source>
</evidence>
<reference evidence="5 6" key="1">
    <citation type="submission" date="2019-08" db="EMBL/GenBank/DDBJ databases">
        <title>The genome of the soybean aphid Biotype 1, its phylome, world population structure and adaptation to the North American continent.</title>
        <authorList>
            <person name="Giordano R."/>
            <person name="Donthu R.K."/>
            <person name="Hernandez A.G."/>
            <person name="Wright C.L."/>
            <person name="Zimin A.V."/>
        </authorList>
    </citation>
    <scope>NUCLEOTIDE SEQUENCE [LARGE SCALE GENOMIC DNA]</scope>
    <source>
        <tissue evidence="5">Whole aphids</tissue>
    </source>
</reference>
<evidence type="ECO:0000313" key="5">
    <source>
        <dbReference type="EMBL" id="KAE9533027.1"/>
    </source>
</evidence>
<dbReference type="Gene3D" id="3.30.160.60">
    <property type="entry name" value="Classic Zinc Finger"/>
    <property type="match status" value="1"/>
</dbReference>
<feature type="domain" description="ZAD" evidence="4">
    <location>
        <begin position="6"/>
        <end position="84"/>
    </location>
</feature>
<dbReference type="InterPro" id="IPR012934">
    <property type="entry name" value="Znf_AD"/>
</dbReference>
<keyword evidence="1" id="KW-0479">Metal-binding</keyword>
<dbReference type="InterPro" id="IPR013087">
    <property type="entry name" value="Znf_C2H2_type"/>
</dbReference>
<keyword evidence="3" id="KW-0812">Transmembrane</keyword>
<comment type="caution">
    <text evidence="5">The sequence shown here is derived from an EMBL/GenBank/DDBJ whole genome shotgun (WGS) entry which is preliminary data.</text>
</comment>
<feature type="compositionally biased region" description="Basic residues" evidence="2">
    <location>
        <begin position="546"/>
        <end position="556"/>
    </location>
</feature>
<dbReference type="AlphaFoldDB" id="A0A6G0TIS5"/>
<dbReference type="PROSITE" id="PS51915">
    <property type="entry name" value="ZAD"/>
    <property type="match status" value="1"/>
</dbReference>
<dbReference type="Pfam" id="PF07776">
    <property type="entry name" value="zf-AD"/>
    <property type="match status" value="1"/>
</dbReference>
<dbReference type="SUPFAM" id="SSF57716">
    <property type="entry name" value="Glucocorticoid receptor-like (DNA-binding domain)"/>
    <property type="match status" value="1"/>
</dbReference>
<accession>A0A6G0TIS5</accession>
<feature type="transmembrane region" description="Helical" evidence="3">
    <location>
        <begin position="849"/>
        <end position="868"/>
    </location>
</feature>
<keyword evidence="3" id="KW-0472">Membrane</keyword>
<dbReference type="Gene3D" id="3.40.1800.20">
    <property type="match status" value="1"/>
</dbReference>
<feature type="binding site" evidence="1">
    <location>
        <position position="57"/>
    </location>
    <ligand>
        <name>Zn(2+)</name>
        <dbReference type="ChEBI" id="CHEBI:29105"/>
    </ligand>
</feature>
<feature type="binding site" evidence="1">
    <location>
        <position position="60"/>
    </location>
    <ligand>
        <name>Zn(2+)</name>
        <dbReference type="ChEBI" id="CHEBI:29105"/>
    </ligand>
</feature>
<keyword evidence="3" id="KW-1133">Transmembrane helix</keyword>
<dbReference type="OrthoDB" id="515401at2759"/>
<dbReference type="GO" id="GO:0008270">
    <property type="term" value="F:zinc ion binding"/>
    <property type="evidence" value="ECO:0007669"/>
    <property type="project" value="UniProtKB-UniRule"/>
</dbReference>
<dbReference type="PROSITE" id="PS00028">
    <property type="entry name" value="ZINC_FINGER_C2H2_1"/>
    <property type="match status" value="1"/>
</dbReference>
<keyword evidence="1" id="KW-0862">Zinc</keyword>
<protein>
    <recommendedName>
        <fullName evidence="4">ZAD domain-containing protein</fullName>
    </recommendedName>
</protein>
<feature type="region of interest" description="Disordered" evidence="2">
    <location>
        <begin position="534"/>
        <end position="568"/>
    </location>
</feature>
<organism evidence="5 6">
    <name type="scientific">Aphis glycines</name>
    <name type="common">Soybean aphid</name>
    <dbReference type="NCBI Taxonomy" id="307491"/>
    <lineage>
        <taxon>Eukaryota</taxon>
        <taxon>Metazoa</taxon>
        <taxon>Ecdysozoa</taxon>
        <taxon>Arthropoda</taxon>
        <taxon>Hexapoda</taxon>
        <taxon>Insecta</taxon>
        <taxon>Pterygota</taxon>
        <taxon>Neoptera</taxon>
        <taxon>Paraneoptera</taxon>
        <taxon>Hemiptera</taxon>
        <taxon>Sternorrhyncha</taxon>
        <taxon>Aphidomorpha</taxon>
        <taxon>Aphidoidea</taxon>
        <taxon>Aphididae</taxon>
        <taxon>Aphidini</taxon>
        <taxon>Aphis</taxon>
        <taxon>Aphis</taxon>
    </lineage>
</organism>
<feature type="binding site" evidence="1">
    <location>
        <position position="8"/>
    </location>
    <ligand>
        <name>Zn(2+)</name>
        <dbReference type="ChEBI" id="CHEBI:29105"/>
    </ligand>
</feature>
<evidence type="ECO:0000259" key="4">
    <source>
        <dbReference type="PROSITE" id="PS51915"/>
    </source>
</evidence>
<gene>
    <name evidence="5" type="ORF">AGLY_009455</name>
</gene>
<dbReference type="SMART" id="SM00355">
    <property type="entry name" value="ZnF_C2H2"/>
    <property type="match status" value="4"/>
</dbReference>
<evidence type="ECO:0000313" key="6">
    <source>
        <dbReference type="Proteomes" id="UP000475862"/>
    </source>
</evidence>
<feature type="binding site" evidence="1">
    <location>
        <position position="11"/>
    </location>
    <ligand>
        <name>Zn(2+)</name>
        <dbReference type="ChEBI" id="CHEBI:29105"/>
    </ligand>
</feature>
<keyword evidence="6" id="KW-1185">Reference proteome</keyword>
<dbReference type="EMBL" id="VYZN01000037">
    <property type="protein sequence ID" value="KAE9533027.1"/>
    <property type="molecule type" value="Genomic_DNA"/>
</dbReference>
<proteinExistence type="predicted"/>
<dbReference type="GO" id="GO:0005634">
    <property type="term" value="C:nucleus"/>
    <property type="evidence" value="ECO:0007669"/>
    <property type="project" value="InterPro"/>
</dbReference>
<name>A0A6G0TIS5_APHGL</name>